<comment type="caution">
    <text evidence="1">The sequence shown here is derived from an EMBL/GenBank/DDBJ whole genome shotgun (WGS) entry which is preliminary data.</text>
</comment>
<evidence type="ECO:0000313" key="2">
    <source>
        <dbReference type="Proteomes" id="UP001064489"/>
    </source>
</evidence>
<protein>
    <submittedName>
        <fullName evidence="1">Uncharacterized protein</fullName>
    </submittedName>
</protein>
<sequence length="91" mass="10231">MDSAVESHRFEPPIVSRGFGGRVFDGHKSPICPSFGEPYKAEMQLFTAKIVDMMKQEKLMHLKVDLSFYHRTSQATQVGSPKRPAQGHKAL</sequence>
<proteinExistence type="predicted"/>
<evidence type="ECO:0000313" key="1">
    <source>
        <dbReference type="EMBL" id="KAI9196390.1"/>
    </source>
</evidence>
<gene>
    <name evidence="1" type="ORF">LWI28_023516</name>
</gene>
<dbReference type="EMBL" id="JAJSOW010000003">
    <property type="protein sequence ID" value="KAI9196390.1"/>
    <property type="molecule type" value="Genomic_DNA"/>
</dbReference>
<name>A0AAD5P1P3_ACENE</name>
<reference evidence="1" key="2">
    <citation type="submission" date="2023-02" db="EMBL/GenBank/DDBJ databases">
        <authorList>
            <person name="Swenson N.G."/>
            <person name="Wegrzyn J.L."/>
            <person name="Mcevoy S.L."/>
        </authorList>
    </citation>
    <scope>NUCLEOTIDE SEQUENCE</scope>
    <source>
        <strain evidence="1">91603</strain>
        <tissue evidence="1">Leaf</tissue>
    </source>
</reference>
<keyword evidence="2" id="KW-1185">Reference proteome</keyword>
<dbReference type="AlphaFoldDB" id="A0AAD5P1P3"/>
<organism evidence="1 2">
    <name type="scientific">Acer negundo</name>
    <name type="common">Box elder</name>
    <dbReference type="NCBI Taxonomy" id="4023"/>
    <lineage>
        <taxon>Eukaryota</taxon>
        <taxon>Viridiplantae</taxon>
        <taxon>Streptophyta</taxon>
        <taxon>Embryophyta</taxon>
        <taxon>Tracheophyta</taxon>
        <taxon>Spermatophyta</taxon>
        <taxon>Magnoliopsida</taxon>
        <taxon>eudicotyledons</taxon>
        <taxon>Gunneridae</taxon>
        <taxon>Pentapetalae</taxon>
        <taxon>rosids</taxon>
        <taxon>malvids</taxon>
        <taxon>Sapindales</taxon>
        <taxon>Sapindaceae</taxon>
        <taxon>Hippocastanoideae</taxon>
        <taxon>Acereae</taxon>
        <taxon>Acer</taxon>
    </lineage>
</organism>
<dbReference type="Proteomes" id="UP001064489">
    <property type="component" value="Chromosome 1"/>
</dbReference>
<accession>A0AAD5P1P3</accession>
<reference evidence="1" key="1">
    <citation type="journal article" date="2022" name="Plant J.">
        <title>Strategies of tolerance reflected in two North American maple genomes.</title>
        <authorList>
            <person name="McEvoy S.L."/>
            <person name="Sezen U.U."/>
            <person name="Trouern-Trend A."/>
            <person name="McMahon S.M."/>
            <person name="Schaberg P.G."/>
            <person name="Yang J."/>
            <person name="Wegrzyn J.L."/>
            <person name="Swenson N.G."/>
        </authorList>
    </citation>
    <scope>NUCLEOTIDE SEQUENCE</scope>
    <source>
        <strain evidence="1">91603</strain>
    </source>
</reference>